<dbReference type="InterPro" id="IPR036890">
    <property type="entry name" value="HATPase_C_sf"/>
</dbReference>
<dbReference type="PROSITE" id="PS50894">
    <property type="entry name" value="HPT"/>
    <property type="match status" value="1"/>
</dbReference>
<dbReference type="SMART" id="SM01231">
    <property type="entry name" value="H-kinase_dim"/>
    <property type="match status" value="1"/>
</dbReference>
<feature type="domain" description="CheW-like" evidence="14">
    <location>
        <begin position="544"/>
        <end position="673"/>
    </location>
</feature>
<evidence type="ECO:0000256" key="10">
    <source>
        <dbReference type="ARBA" id="ARBA00023012"/>
    </source>
</evidence>
<gene>
    <name evidence="16" type="ORF">GGR04_003498</name>
</gene>
<evidence type="ECO:0000256" key="6">
    <source>
        <dbReference type="ARBA" id="ARBA00022679"/>
    </source>
</evidence>
<keyword evidence="5 12" id="KW-0597">Phosphoprotein</keyword>
<evidence type="ECO:0000256" key="1">
    <source>
        <dbReference type="ARBA" id="ARBA00000085"/>
    </source>
</evidence>
<dbReference type="SUPFAM" id="SSF55874">
    <property type="entry name" value="ATPase domain of HSP90 chaperone/DNA topoisomerase II/histidine kinase"/>
    <property type="match status" value="1"/>
</dbReference>
<dbReference type="Pfam" id="PF01627">
    <property type="entry name" value="Hpt"/>
    <property type="match status" value="1"/>
</dbReference>
<evidence type="ECO:0000259" key="15">
    <source>
        <dbReference type="PROSITE" id="PS50894"/>
    </source>
</evidence>
<protein>
    <recommendedName>
        <fullName evidence="3">Chemotaxis protein CheA</fullName>
        <ecNumber evidence="2">2.7.13.3</ecNumber>
    </recommendedName>
</protein>
<dbReference type="EMBL" id="JACIEK010000011">
    <property type="protein sequence ID" value="MBB3999628.1"/>
    <property type="molecule type" value="Genomic_DNA"/>
</dbReference>
<evidence type="ECO:0000256" key="2">
    <source>
        <dbReference type="ARBA" id="ARBA00012438"/>
    </source>
</evidence>
<dbReference type="EC" id="2.7.13.3" evidence="2"/>
<dbReference type="PANTHER" id="PTHR43395:SF10">
    <property type="entry name" value="CHEMOTAXIS PROTEIN CHEA"/>
    <property type="match status" value="1"/>
</dbReference>
<dbReference type="InterPro" id="IPR037006">
    <property type="entry name" value="CheA-like_homodim_sf"/>
</dbReference>
<dbReference type="SMART" id="SM00387">
    <property type="entry name" value="HATPase_c"/>
    <property type="match status" value="1"/>
</dbReference>
<evidence type="ECO:0000256" key="12">
    <source>
        <dbReference type="PROSITE-ProRule" id="PRU00110"/>
    </source>
</evidence>
<evidence type="ECO:0000256" key="9">
    <source>
        <dbReference type="ARBA" id="ARBA00022840"/>
    </source>
</evidence>
<dbReference type="SUPFAM" id="SSF47226">
    <property type="entry name" value="Histidine-containing phosphotransfer domain, HPT domain"/>
    <property type="match status" value="1"/>
</dbReference>
<dbReference type="InterPro" id="IPR003594">
    <property type="entry name" value="HATPase_dom"/>
</dbReference>
<feature type="modified residue" description="Phosphohistidine" evidence="12">
    <location>
        <position position="46"/>
    </location>
</feature>
<dbReference type="FunFam" id="3.30.565.10:FF:000016">
    <property type="entry name" value="Chemotaxis protein CheA, putative"/>
    <property type="match status" value="1"/>
</dbReference>
<comment type="catalytic activity">
    <reaction evidence="1">
        <text>ATP + protein L-histidine = ADP + protein N-phospho-L-histidine.</text>
        <dbReference type="EC" id="2.7.13.3"/>
    </reaction>
</comment>
<dbReference type="InterPro" id="IPR051315">
    <property type="entry name" value="Bact_Chemotaxis_CheA"/>
</dbReference>
<dbReference type="PROSITE" id="PS50851">
    <property type="entry name" value="CHEW"/>
    <property type="match status" value="1"/>
</dbReference>
<dbReference type="SUPFAM" id="SSF50341">
    <property type="entry name" value="CheW-like"/>
    <property type="match status" value="1"/>
</dbReference>
<comment type="function">
    <text evidence="11">Involved in the transmission of sensory signals from the chemoreceptors to the flagellar motors. CheA is autophosphorylated; it can transfer its phosphate group to either CheB or CheY.</text>
</comment>
<dbReference type="AlphaFoldDB" id="A0A7W6MLA9"/>
<keyword evidence="10" id="KW-0902">Two-component regulatory system</keyword>
<dbReference type="PROSITE" id="PS50109">
    <property type="entry name" value="HIS_KIN"/>
    <property type="match status" value="1"/>
</dbReference>
<evidence type="ECO:0000256" key="3">
    <source>
        <dbReference type="ARBA" id="ARBA00021495"/>
    </source>
</evidence>
<dbReference type="InterPro" id="IPR004358">
    <property type="entry name" value="Sig_transdc_His_kin-like_C"/>
</dbReference>
<evidence type="ECO:0000256" key="11">
    <source>
        <dbReference type="ARBA" id="ARBA00035100"/>
    </source>
</evidence>
<keyword evidence="7" id="KW-0547">Nucleotide-binding</keyword>
<dbReference type="PRINTS" id="PR00344">
    <property type="entry name" value="BCTRLSENSOR"/>
</dbReference>
<evidence type="ECO:0000256" key="7">
    <source>
        <dbReference type="ARBA" id="ARBA00022741"/>
    </source>
</evidence>
<keyword evidence="9" id="KW-0067">ATP-binding</keyword>
<dbReference type="RefSeq" id="WP_183201176.1">
    <property type="nucleotide sequence ID" value="NZ_JACIEK010000011.1"/>
</dbReference>
<dbReference type="GO" id="GO:0006935">
    <property type="term" value="P:chemotaxis"/>
    <property type="evidence" value="ECO:0007669"/>
    <property type="project" value="UniProtKB-KW"/>
</dbReference>
<comment type="caution">
    <text evidence="16">The sequence shown here is derived from an EMBL/GenBank/DDBJ whole genome shotgun (WGS) entry which is preliminary data.</text>
</comment>
<dbReference type="GO" id="GO:0005524">
    <property type="term" value="F:ATP binding"/>
    <property type="evidence" value="ECO:0007669"/>
    <property type="project" value="UniProtKB-KW"/>
</dbReference>
<keyword evidence="6 16" id="KW-0808">Transferase</keyword>
<dbReference type="Pfam" id="PF01584">
    <property type="entry name" value="CheW"/>
    <property type="match status" value="1"/>
</dbReference>
<dbReference type="Gene3D" id="3.30.565.10">
    <property type="entry name" value="Histidine kinase-like ATPase, C-terminal domain"/>
    <property type="match status" value="1"/>
</dbReference>
<dbReference type="SMART" id="SM00073">
    <property type="entry name" value="HPT"/>
    <property type="match status" value="1"/>
</dbReference>
<dbReference type="CDD" id="cd16916">
    <property type="entry name" value="HATPase_CheA-like"/>
    <property type="match status" value="1"/>
</dbReference>
<evidence type="ECO:0000256" key="5">
    <source>
        <dbReference type="ARBA" id="ARBA00022553"/>
    </source>
</evidence>
<evidence type="ECO:0000259" key="14">
    <source>
        <dbReference type="PROSITE" id="PS50851"/>
    </source>
</evidence>
<dbReference type="GO" id="GO:0000155">
    <property type="term" value="F:phosphorelay sensor kinase activity"/>
    <property type="evidence" value="ECO:0007669"/>
    <property type="project" value="InterPro"/>
</dbReference>
<dbReference type="SUPFAM" id="SSF47384">
    <property type="entry name" value="Homodimeric domain of signal transducing histidine kinase"/>
    <property type="match status" value="1"/>
</dbReference>
<evidence type="ECO:0000256" key="4">
    <source>
        <dbReference type="ARBA" id="ARBA00022500"/>
    </source>
</evidence>
<accession>A0A7W6MLA9</accession>
<keyword evidence="17" id="KW-1185">Reference proteome</keyword>
<dbReference type="PANTHER" id="PTHR43395">
    <property type="entry name" value="SENSOR HISTIDINE KINASE CHEA"/>
    <property type="match status" value="1"/>
</dbReference>
<dbReference type="InterPro" id="IPR036061">
    <property type="entry name" value="CheW-like_dom_sf"/>
</dbReference>
<dbReference type="SMART" id="SM00260">
    <property type="entry name" value="CheW"/>
    <property type="match status" value="1"/>
</dbReference>
<proteinExistence type="predicted"/>
<name>A0A7W6MLA9_9HYPH</name>
<dbReference type="CDD" id="cd00088">
    <property type="entry name" value="HPT"/>
    <property type="match status" value="1"/>
</dbReference>
<dbReference type="GO" id="GO:0005737">
    <property type="term" value="C:cytoplasm"/>
    <property type="evidence" value="ECO:0007669"/>
    <property type="project" value="InterPro"/>
</dbReference>
<dbReference type="InterPro" id="IPR005467">
    <property type="entry name" value="His_kinase_dom"/>
</dbReference>
<dbReference type="Proteomes" id="UP000542776">
    <property type="component" value="Unassembled WGS sequence"/>
</dbReference>
<evidence type="ECO:0000256" key="8">
    <source>
        <dbReference type="ARBA" id="ARBA00022777"/>
    </source>
</evidence>
<evidence type="ECO:0000313" key="16">
    <source>
        <dbReference type="EMBL" id="MBB3999628.1"/>
    </source>
</evidence>
<dbReference type="Gene3D" id="1.10.287.560">
    <property type="entry name" value="Histidine kinase CheA-like, homodimeric domain"/>
    <property type="match status" value="1"/>
</dbReference>
<evidence type="ECO:0000259" key="13">
    <source>
        <dbReference type="PROSITE" id="PS50109"/>
    </source>
</evidence>
<dbReference type="InterPro" id="IPR002545">
    <property type="entry name" value="CheW-lke_dom"/>
</dbReference>
<sequence length="682" mass="72034">MMGGDIIETFLNEARDLLEQLEAALLDLEKRPNDRELVNTTFRALHTLKGSGGMFGPPAMAAFAHELENAFEKVRQDHAPVTPALVSLLLQSADQIRKLLFEADGDHSAESTRLAKALIAEVDGAPAAAGSSPAAAQPAAAPPVSAMARRFRIALRLERSALAFGTNPLALLDELRDLGPLTVAADVSQLPPIEDLVPTDLHLGWTILLDTAAPRSAIDDVFIFVDGPDAVVIEEIDADASVAPAPAAAAAPAPVAAAPAVVAAALKAEAPKPAAAKADAAKAEAPEAKGQDARAEAHVRVSASRLDMLLDQVGELVIAQARLSALARNRHDPVLTTVAEEIERLSADLRDSAMGMRMVPIEQLFGRYRRVVRDLSSDLGKEIDLTFTGEETELDKTVLDRLGDPLVHIIRNSIDHGIESAERRASAGKSKRGSLRLGARQAGTEVVITIDDDGAGLNRERILEKAIASGIVAEGTVPTDREIDELIFHPGLSTAAAVSNLSGRGVGMDVVKRTINELHGSIDIDTRPGEGTRFTLRLPLTLAIIDGLQVAVGETQCILPLTSVEECVELSAVESRASAGRNFVDIRGTLVPLLWMDDVFGTPNRGTIVVVTESDTGKLGVVVDQVVGQHQTVIKPLSPLHARTPGLVGSTILGDGSVALILDVNPLARHAAQPRLDARVAA</sequence>
<dbReference type="Gene3D" id="1.20.120.160">
    <property type="entry name" value="HPT domain"/>
    <property type="match status" value="1"/>
</dbReference>
<dbReference type="Pfam" id="PF02518">
    <property type="entry name" value="HATPase_c"/>
    <property type="match status" value="1"/>
</dbReference>
<dbReference type="InterPro" id="IPR008207">
    <property type="entry name" value="Sig_transdc_His_kin_Hpt_dom"/>
</dbReference>
<dbReference type="InterPro" id="IPR036097">
    <property type="entry name" value="HisK_dim/P_sf"/>
</dbReference>
<feature type="domain" description="Histidine kinase" evidence="13">
    <location>
        <begin position="334"/>
        <end position="542"/>
    </location>
</feature>
<organism evidence="16 17">
    <name type="scientific">Aureimonas pseudogalii</name>
    <dbReference type="NCBI Taxonomy" id="1744844"/>
    <lineage>
        <taxon>Bacteria</taxon>
        <taxon>Pseudomonadati</taxon>
        <taxon>Pseudomonadota</taxon>
        <taxon>Alphaproteobacteria</taxon>
        <taxon>Hyphomicrobiales</taxon>
        <taxon>Aurantimonadaceae</taxon>
        <taxon>Aureimonas</taxon>
    </lineage>
</organism>
<reference evidence="16 17" key="1">
    <citation type="submission" date="2020-08" db="EMBL/GenBank/DDBJ databases">
        <title>Genomic Encyclopedia of Type Strains, Phase IV (KMG-IV): sequencing the most valuable type-strain genomes for metagenomic binning, comparative biology and taxonomic classification.</title>
        <authorList>
            <person name="Goeker M."/>
        </authorList>
    </citation>
    <scope>NUCLEOTIDE SEQUENCE [LARGE SCALE GENOMIC DNA]</scope>
    <source>
        <strain evidence="16 17">DSM 102238</strain>
    </source>
</reference>
<keyword evidence="4" id="KW-0145">Chemotaxis</keyword>
<dbReference type="Pfam" id="PF02895">
    <property type="entry name" value="H-kinase_dim"/>
    <property type="match status" value="1"/>
</dbReference>
<feature type="domain" description="HPt" evidence="15">
    <location>
        <begin position="1"/>
        <end position="103"/>
    </location>
</feature>
<keyword evidence="8 16" id="KW-0418">Kinase</keyword>
<dbReference type="InterPro" id="IPR036641">
    <property type="entry name" value="HPT_dom_sf"/>
</dbReference>
<dbReference type="Gene3D" id="2.30.30.40">
    <property type="entry name" value="SH3 Domains"/>
    <property type="match status" value="1"/>
</dbReference>
<dbReference type="InterPro" id="IPR004105">
    <property type="entry name" value="CheA-like_dim"/>
</dbReference>
<evidence type="ECO:0000313" key="17">
    <source>
        <dbReference type="Proteomes" id="UP000542776"/>
    </source>
</evidence>